<proteinExistence type="predicted"/>
<accession>A0ABP0SXE1</accession>
<dbReference type="EMBL" id="CAXAMN010028539">
    <property type="protein sequence ID" value="CAK9116894.1"/>
    <property type="molecule type" value="Genomic_DNA"/>
</dbReference>
<sequence length="198" mass="22122">MAESNRLQLQIHGVDGQEIGLFVDRDISGGDFLNLVREHLPAKPGFALCLLRDSATMVRRETLQNQGVVSSTMLHYIWTLPKFQEVWKLLMGHSEGGSTEDAEAALEGIRSLSLTAWPMHLENVELPSSLEELRLVSLAGVLLPRRLQTLTFDDGFNEHLTGIPLPCSLQTIRFGKQFDKSLEQVCWPESLHTVAFGD</sequence>
<organism evidence="1 2">
    <name type="scientific">Durusdinium trenchii</name>
    <dbReference type="NCBI Taxonomy" id="1381693"/>
    <lineage>
        <taxon>Eukaryota</taxon>
        <taxon>Sar</taxon>
        <taxon>Alveolata</taxon>
        <taxon>Dinophyceae</taxon>
        <taxon>Suessiales</taxon>
        <taxon>Symbiodiniaceae</taxon>
        <taxon>Durusdinium</taxon>
    </lineage>
</organism>
<evidence type="ECO:0000313" key="1">
    <source>
        <dbReference type="EMBL" id="CAK9116894.1"/>
    </source>
</evidence>
<dbReference type="InterPro" id="IPR008615">
    <property type="entry name" value="FNIP"/>
</dbReference>
<dbReference type="Pfam" id="PF05725">
    <property type="entry name" value="FNIP"/>
    <property type="match status" value="1"/>
</dbReference>
<protein>
    <submittedName>
        <fullName evidence="1">Uncharacterized protein</fullName>
    </submittedName>
</protein>
<evidence type="ECO:0000313" key="2">
    <source>
        <dbReference type="Proteomes" id="UP001642484"/>
    </source>
</evidence>
<dbReference type="Proteomes" id="UP001642484">
    <property type="component" value="Unassembled WGS sequence"/>
</dbReference>
<name>A0ABP0SXE1_9DINO</name>
<gene>
    <name evidence="1" type="ORF">CCMP2556_LOCUS54350</name>
</gene>
<keyword evidence="2" id="KW-1185">Reference proteome</keyword>
<comment type="caution">
    <text evidence="1">The sequence shown here is derived from an EMBL/GenBank/DDBJ whole genome shotgun (WGS) entry which is preliminary data.</text>
</comment>
<reference evidence="1 2" key="1">
    <citation type="submission" date="2024-02" db="EMBL/GenBank/DDBJ databases">
        <authorList>
            <person name="Chen Y."/>
            <person name="Shah S."/>
            <person name="Dougan E. K."/>
            <person name="Thang M."/>
            <person name="Chan C."/>
        </authorList>
    </citation>
    <scope>NUCLEOTIDE SEQUENCE [LARGE SCALE GENOMIC DNA]</scope>
</reference>